<name>A0A493T6F0_ANAPP</name>
<dbReference type="GeneTree" id="ENSGT00960000192418"/>
<dbReference type="STRING" id="8840.ENSAPLP00000021494"/>
<dbReference type="AlphaFoldDB" id="A0A493T6F0"/>
<evidence type="ECO:0000313" key="1">
    <source>
        <dbReference type="Ensembl" id="ENSAPLP00000021494.1"/>
    </source>
</evidence>
<accession>A0A493T6F0</accession>
<reference evidence="1" key="2">
    <citation type="submission" date="2025-08" db="UniProtKB">
        <authorList>
            <consortium name="Ensembl"/>
        </authorList>
    </citation>
    <scope>IDENTIFICATION</scope>
</reference>
<proteinExistence type="predicted"/>
<protein>
    <submittedName>
        <fullName evidence="1">Uncharacterized protein</fullName>
    </submittedName>
</protein>
<sequence length="100" mass="10849">SSNCPRKPRRHRVPAPAWGQAWINHCGPKTGKINPFGSEARALQSPSFAVVVAIDFGTTSSGYAFSFCSDPEAIHMMSAPVEGPCTDWEDWVTLSFPCPP</sequence>
<evidence type="ECO:0000313" key="2">
    <source>
        <dbReference type="Proteomes" id="UP000016666"/>
    </source>
</evidence>
<keyword evidence="2" id="KW-1185">Reference proteome</keyword>
<dbReference type="Ensembl" id="ENSAPLT00000041594.1">
    <property type="protein sequence ID" value="ENSAPLP00000021494.1"/>
    <property type="gene ID" value="ENSAPLG00000018928.1"/>
</dbReference>
<reference evidence="1" key="3">
    <citation type="submission" date="2025-09" db="UniProtKB">
        <authorList>
            <consortium name="Ensembl"/>
        </authorList>
    </citation>
    <scope>IDENTIFICATION</scope>
</reference>
<dbReference type="Proteomes" id="UP000016666">
    <property type="component" value="Unassembled WGS sequence"/>
</dbReference>
<organism evidence="1 2">
    <name type="scientific">Anas platyrhynchos platyrhynchos</name>
    <name type="common">Northern mallard</name>
    <dbReference type="NCBI Taxonomy" id="8840"/>
    <lineage>
        <taxon>Eukaryota</taxon>
        <taxon>Metazoa</taxon>
        <taxon>Chordata</taxon>
        <taxon>Craniata</taxon>
        <taxon>Vertebrata</taxon>
        <taxon>Euteleostomi</taxon>
        <taxon>Archelosauria</taxon>
        <taxon>Archosauria</taxon>
        <taxon>Dinosauria</taxon>
        <taxon>Saurischia</taxon>
        <taxon>Theropoda</taxon>
        <taxon>Coelurosauria</taxon>
        <taxon>Aves</taxon>
        <taxon>Neognathae</taxon>
        <taxon>Galloanserae</taxon>
        <taxon>Anseriformes</taxon>
        <taxon>Anatidae</taxon>
        <taxon>Anatinae</taxon>
        <taxon>Anas</taxon>
    </lineage>
</organism>
<reference evidence="2" key="1">
    <citation type="submission" date="2017-10" db="EMBL/GenBank/DDBJ databases">
        <title>A new Pekin duck reference genome.</title>
        <authorList>
            <person name="Hou Z.-C."/>
            <person name="Zhou Z.-K."/>
            <person name="Zhu F."/>
            <person name="Hou S.-S."/>
        </authorList>
    </citation>
    <scope>NUCLEOTIDE SEQUENCE [LARGE SCALE GENOMIC DNA]</scope>
</reference>